<name>A0ABT7VB05_9ACTN</name>
<reference evidence="3" key="1">
    <citation type="submission" date="2023-06" db="EMBL/GenBank/DDBJ databases">
        <title>Identification and characterization of horizontal gene transfer across gut microbiota members of farm animals based on homology search.</title>
        <authorList>
            <person name="Zeman M."/>
            <person name="Kubasova T."/>
            <person name="Jahodarova E."/>
            <person name="Nykrynova M."/>
            <person name="Rychlik I."/>
        </authorList>
    </citation>
    <scope>NUCLEOTIDE SEQUENCE [LARGE SCALE GENOMIC DNA]</scope>
    <source>
        <strain evidence="3">154_Feed</strain>
    </source>
</reference>
<keyword evidence="1" id="KW-1133">Transmembrane helix</keyword>
<accession>A0ABT7VB05</accession>
<dbReference type="Proteomes" id="UP001529421">
    <property type="component" value="Unassembled WGS sequence"/>
</dbReference>
<keyword evidence="1" id="KW-0472">Membrane</keyword>
<feature type="transmembrane region" description="Helical" evidence="1">
    <location>
        <begin position="46"/>
        <end position="68"/>
    </location>
</feature>
<keyword evidence="1" id="KW-0812">Transmembrane</keyword>
<comment type="caution">
    <text evidence="2">The sequence shown here is derived from an EMBL/GenBank/DDBJ whole genome shotgun (WGS) entry which is preliminary data.</text>
</comment>
<keyword evidence="3" id="KW-1185">Reference proteome</keyword>
<evidence type="ECO:0000313" key="3">
    <source>
        <dbReference type="Proteomes" id="UP001529421"/>
    </source>
</evidence>
<feature type="transmembrane region" description="Helical" evidence="1">
    <location>
        <begin position="7"/>
        <end position="26"/>
    </location>
</feature>
<sequence>MRIVKKILATIYLVAAVMVIGGFAGVTFGPFTGRFERVLEIPAARIALIVALAVLGIGVLVTVLRTFVARREPDCMRAGGNPDIEVTLAALASIARTAAETEDIMVESVRGKVQGRDRSEVRFVIEAIAFTDTGLEPLAQRIQDKVRMACEEMLGTTGVTVLVRFCPSKTTVVSREVSREQG</sequence>
<reference evidence="2 3" key="2">
    <citation type="submission" date="2023-06" db="EMBL/GenBank/DDBJ databases">
        <authorList>
            <person name="Zeman M."/>
            <person name="Kubasova T."/>
            <person name="Jahodarova E."/>
            <person name="Nykrynova M."/>
            <person name="Rychlik I."/>
        </authorList>
    </citation>
    <scope>NUCLEOTIDE SEQUENCE [LARGE SCALE GENOMIC DNA]</scope>
    <source>
        <strain evidence="2 3">154_Feed</strain>
    </source>
</reference>
<proteinExistence type="predicted"/>
<dbReference type="EMBL" id="JAUDDZ010000016">
    <property type="protein sequence ID" value="MDM8275680.1"/>
    <property type="molecule type" value="Genomic_DNA"/>
</dbReference>
<gene>
    <name evidence="2" type="primary">amaP</name>
    <name evidence="2" type="ORF">QUW28_09285</name>
</gene>
<evidence type="ECO:0000313" key="2">
    <source>
        <dbReference type="EMBL" id="MDM8275680.1"/>
    </source>
</evidence>
<organism evidence="2 3">
    <name type="scientific">Enorma phocaeensis</name>
    <dbReference type="NCBI Taxonomy" id="1871019"/>
    <lineage>
        <taxon>Bacteria</taxon>
        <taxon>Bacillati</taxon>
        <taxon>Actinomycetota</taxon>
        <taxon>Coriobacteriia</taxon>
        <taxon>Coriobacteriales</taxon>
        <taxon>Coriobacteriaceae</taxon>
        <taxon>Enorma</taxon>
    </lineage>
</organism>
<dbReference type="RefSeq" id="WP_289545888.1">
    <property type="nucleotide sequence ID" value="NZ_JAUDDZ010000016.1"/>
</dbReference>
<evidence type="ECO:0000256" key="1">
    <source>
        <dbReference type="SAM" id="Phobius"/>
    </source>
</evidence>
<protein>
    <submittedName>
        <fullName evidence="2">Alkaline shock response membrane anchor protein AmaP</fullName>
    </submittedName>
</protein>
<dbReference type="NCBIfam" id="NF033218">
    <property type="entry name" value="anchor_AmaP"/>
    <property type="match status" value="1"/>
</dbReference>